<evidence type="ECO:0000313" key="1">
    <source>
        <dbReference type="EMBL" id="PKI44730.1"/>
    </source>
</evidence>
<organism evidence="1 2">
    <name type="scientific">Punica granatum</name>
    <name type="common">Pomegranate</name>
    <dbReference type="NCBI Taxonomy" id="22663"/>
    <lineage>
        <taxon>Eukaryota</taxon>
        <taxon>Viridiplantae</taxon>
        <taxon>Streptophyta</taxon>
        <taxon>Embryophyta</taxon>
        <taxon>Tracheophyta</taxon>
        <taxon>Spermatophyta</taxon>
        <taxon>Magnoliopsida</taxon>
        <taxon>eudicotyledons</taxon>
        <taxon>Gunneridae</taxon>
        <taxon>Pentapetalae</taxon>
        <taxon>rosids</taxon>
        <taxon>malvids</taxon>
        <taxon>Myrtales</taxon>
        <taxon>Lythraceae</taxon>
        <taxon>Punica</taxon>
    </lineage>
</organism>
<name>A0A2I0IM43_PUNGR</name>
<proteinExistence type="predicted"/>
<dbReference type="Proteomes" id="UP000233551">
    <property type="component" value="Unassembled WGS sequence"/>
</dbReference>
<evidence type="ECO:0000313" key="2">
    <source>
        <dbReference type="Proteomes" id="UP000233551"/>
    </source>
</evidence>
<keyword evidence="2" id="KW-1185">Reference proteome</keyword>
<comment type="caution">
    <text evidence="1">The sequence shown here is derived from an EMBL/GenBank/DDBJ whole genome shotgun (WGS) entry which is preliminary data.</text>
</comment>
<gene>
    <name evidence="1" type="ORF">CRG98_034907</name>
</gene>
<dbReference type="EMBL" id="PGOL01002838">
    <property type="protein sequence ID" value="PKI44730.1"/>
    <property type="molecule type" value="Genomic_DNA"/>
</dbReference>
<reference evidence="1 2" key="1">
    <citation type="submission" date="2017-11" db="EMBL/GenBank/DDBJ databases">
        <title>De-novo sequencing of pomegranate (Punica granatum L.) genome.</title>
        <authorList>
            <person name="Akparov Z."/>
            <person name="Amiraslanov A."/>
            <person name="Hajiyeva S."/>
            <person name="Abbasov M."/>
            <person name="Kaur K."/>
            <person name="Hamwieh A."/>
            <person name="Solovyev V."/>
            <person name="Salamov A."/>
            <person name="Braich B."/>
            <person name="Kosarev P."/>
            <person name="Mahmoud A."/>
            <person name="Hajiyev E."/>
            <person name="Babayeva S."/>
            <person name="Izzatullayeva V."/>
            <person name="Mammadov A."/>
            <person name="Mammadov A."/>
            <person name="Sharifova S."/>
            <person name="Ojaghi J."/>
            <person name="Eynullazada K."/>
            <person name="Bayramov B."/>
            <person name="Abdulazimova A."/>
            <person name="Shahmuradov I."/>
        </authorList>
    </citation>
    <scope>NUCLEOTIDE SEQUENCE [LARGE SCALE GENOMIC DNA]</scope>
    <source>
        <strain evidence="2">cv. AG2017</strain>
        <tissue evidence="1">Leaf</tissue>
    </source>
</reference>
<accession>A0A2I0IM43</accession>
<protein>
    <submittedName>
        <fullName evidence="1">Uncharacterized protein</fullName>
    </submittedName>
</protein>
<sequence length="82" mass="9629">MDIQLTRMDIEALVAGTVSIKQEARKDQKGLWDRESRRMIRVSELHGGVYNLRYIARAHEVNKVAAVRENDVWYKRLRHPSP</sequence>
<dbReference type="AlphaFoldDB" id="A0A2I0IM43"/>